<dbReference type="SMART" id="SM00493">
    <property type="entry name" value="TOPRIM"/>
    <property type="match status" value="1"/>
</dbReference>
<dbReference type="AlphaFoldDB" id="A0A1S2VLX0"/>
<evidence type="ECO:0000313" key="3">
    <source>
        <dbReference type="EMBL" id="OIN59777.1"/>
    </source>
</evidence>
<evidence type="ECO:0000256" key="1">
    <source>
        <dbReference type="SAM" id="Coils"/>
    </source>
</evidence>
<protein>
    <recommendedName>
        <fullName evidence="2">Toprim domain-containing protein</fullName>
    </recommendedName>
</protein>
<dbReference type="SUPFAM" id="SSF52540">
    <property type="entry name" value="P-loop containing nucleoside triphosphate hydrolases"/>
    <property type="match status" value="1"/>
</dbReference>
<dbReference type="InterPro" id="IPR034151">
    <property type="entry name" value="TOPRIM_DnaG_bac"/>
</dbReference>
<dbReference type="InterPro" id="IPR006171">
    <property type="entry name" value="TOPRIM_dom"/>
</dbReference>
<dbReference type="RefSeq" id="WP_071502578.1">
    <property type="nucleotide sequence ID" value="NZ_MORL01000003.1"/>
</dbReference>
<feature type="coiled-coil region" evidence="1">
    <location>
        <begin position="770"/>
        <end position="798"/>
    </location>
</feature>
<dbReference type="InterPro" id="IPR037068">
    <property type="entry name" value="DNA_primase_core_N_sf"/>
</dbReference>
<accession>A0A1S2VLX0</accession>
<keyword evidence="4" id="KW-1185">Reference proteome</keyword>
<dbReference type="Gene3D" id="3.90.980.10">
    <property type="entry name" value="DNA primase, catalytic core, N-terminal domain"/>
    <property type="match status" value="1"/>
</dbReference>
<dbReference type="Proteomes" id="UP000181790">
    <property type="component" value="Unassembled WGS sequence"/>
</dbReference>
<dbReference type="SUPFAM" id="SSF56731">
    <property type="entry name" value="DNA primase core"/>
    <property type="match status" value="1"/>
</dbReference>
<dbReference type="Gene3D" id="3.40.1360.10">
    <property type="match status" value="1"/>
</dbReference>
<evidence type="ECO:0000259" key="2">
    <source>
        <dbReference type="PROSITE" id="PS50880"/>
    </source>
</evidence>
<dbReference type="OrthoDB" id="1110431at2"/>
<organism evidence="3 4">
    <name type="scientific">Arsenicibacter rosenii</name>
    <dbReference type="NCBI Taxonomy" id="1750698"/>
    <lineage>
        <taxon>Bacteria</taxon>
        <taxon>Pseudomonadati</taxon>
        <taxon>Bacteroidota</taxon>
        <taxon>Cytophagia</taxon>
        <taxon>Cytophagales</taxon>
        <taxon>Spirosomataceae</taxon>
        <taxon>Arsenicibacter</taxon>
    </lineage>
</organism>
<evidence type="ECO:0000313" key="4">
    <source>
        <dbReference type="Proteomes" id="UP000181790"/>
    </source>
</evidence>
<reference evidence="3 4" key="1">
    <citation type="submission" date="2016-10" db="EMBL/GenBank/DDBJ databases">
        <title>Arsenicibacter rosenii gen. nov., sp. nov., an efficient arsenic-methylating bacterium isolated from an arsenic-contaminated paddy soil.</title>
        <authorList>
            <person name="Huang K."/>
        </authorList>
    </citation>
    <scope>NUCLEOTIDE SEQUENCE [LARGE SCALE GENOMIC DNA]</scope>
    <source>
        <strain evidence="3 4">SM-1</strain>
    </source>
</reference>
<dbReference type="GO" id="GO:0005737">
    <property type="term" value="C:cytoplasm"/>
    <property type="evidence" value="ECO:0007669"/>
    <property type="project" value="TreeGrafter"/>
</dbReference>
<comment type="caution">
    <text evidence="3">The sequence shown here is derived from an EMBL/GenBank/DDBJ whole genome shotgun (WGS) entry which is preliminary data.</text>
</comment>
<dbReference type="EMBL" id="MORL01000003">
    <property type="protein sequence ID" value="OIN59777.1"/>
    <property type="molecule type" value="Genomic_DNA"/>
</dbReference>
<dbReference type="CDD" id="cd03364">
    <property type="entry name" value="TOPRIM_DnaG_primases"/>
    <property type="match status" value="1"/>
</dbReference>
<dbReference type="InterPro" id="IPR027417">
    <property type="entry name" value="P-loop_NTPase"/>
</dbReference>
<dbReference type="Pfam" id="PF13155">
    <property type="entry name" value="Toprim_2"/>
    <property type="match status" value="1"/>
</dbReference>
<gene>
    <name evidence="3" type="ORF">BLX24_07935</name>
</gene>
<keyword evidence="1" id="KW-0175">Coiled coil</keyword>
<dbReference type="InterPro" id="IPR013264">
    <property type="entry name" value="DNAG_N"/>
</dbReference>
<feature type="domain" description="Toprim" evidence="2">
    <location>
        <begin position="163"/>
        <end position="246"/>
    </location>
</feature>
<dbReference type="PROSITE" id="PS50880">
    <property type="entry name" value="TOPRIM"/>
    <property type="match status" value="1"/>
</dbReference>
<sequence>MNPQTTNPAVSGTYSYDDYYTINQKVAEKYHRTLLEEKSAPVRAYLYSRGLTDDAIRHWQIGYAPRDWRHLTTSLIENAIFEPAAELGVVVSENGRNRDFFYDRIIFPIRDEQSRVTGFTGRTVGKPADGQPKYLNIRNTVLFEKSEAMYGIHRAIREMKRTKKAVLVEGQPDVISLHRAGLENAVAKSGTALTQKQTELLLRHCDVVTLIYDNDTAGQKALESNLESLLLSGLRVKIYRLADGFHDADDWLTWVSKVFGAPLEDCQRPLGIARYVEQESEDGFLSLAEKLLSTDLIDERVEGSRRIVEMLASMRDGHWAQEYLSELCKRRKYGLNQKDIWKQVQERKNPAKEVRDDDGDDHWELPEWVEAREVREWGFAERLKGDKQWPTGYYFGTLSGSLDRMPVTNFVLTPLYHIKDRGNVRRLVEMTNGHKRVYVEINSKVLNSVQSFEEEVSNFGHFMTDAKFKRDHLKRIANKIMALTPEVFPIKTLGWQPEGFFAWSNAVYNGHLEHYDEHGIVKMENGDHFFSPALSPIFANFRQEDDAYQFDKYLSFQPSPVAFGEWAALLKKVYGERAIIGSVFAVTALFRDVVLKSSKIPIIYCYGPRDSGKSTFAESIMYLVFGGLDASGKLIKPLNFTSSPTKAAFWTAMSRYRNCPYVFNEFDDQRVEDWAFDAFKSAWDNEGRLRQKKDDSQSSEMQNVNCAPMIVGQYLSTRDDGSVTSRSLIFEFVNRKDDPFTDEEIRNYDRLRDLQQSNLSGILTEILPFRKKMETEYQTVVRKIKEQLRERLEQLEVKQYQSRTFENVTCLLAVYETLKEDLVWPFEAPEIWEYCIQMIKQMSALLTETDALSSFWSMLEYLLDRAEITGGWDFRIDTVTSVKLHGGDKKAYEKSFDKPKRLLYLRVKNVWKPYAENARRQGETPMKEQTLTVYLRQQAYYIGWNNSIWFKRGTEGTNSSALVFDYDMLAERSGISLERAPEESPDSRAVMSFSGVLVKTIEKVPAGSGIMIIFWLQVTMIKNHESEIFDTDQYAIKCYSPDLAHAGLQPGGRYQVSGAYSEQPYQNAAGKGVLRKLDVTEVTELNTIAYEQGFEQRDPVF</sequence>
<dbReference type="Pfam" id="PF08275">
    <property type="entry name" value="DNAG_N"/>
    <property type="match status" value="1"/>
</dbReference>
<name>A0A1S2VLX0_9BACT</name>
<proteinExistence type="predicted"/>
<dbReference type="PANTHER" id="PTHR30313:SF2">
    <property type="entry name" value="DNA PRIMASE"/>
    <property type="match status" value="1"/>
</dbReference>
<dbReference type="GO" id="GO:0006269">
    <property type="term" value="P:DNA replication, synthesis of primer"/>
    <property type="evidence" value="ECO:0007669"/>
    <property type="project" value="TreeGrafter"/>
</dbReference>
<dbReference type="InterPro" id="IPR050219">
    <property type="entry name" value="DnaG_primase"/>
</dbReference>
<dbReference type="Gene3D" id="3.40.50.300">
    <property type="entry name" value="P-loop containing nucleotide triphosphate hydrolases"/>
    <property type="match status" value="1"/>
</dbReference>
<dbReference type="PANTHER" id="PTHR30313">
    <property type="entry name" value="DNA PRIMASE"/>
    <property type="match status" value="1"/>
</dbReference>